<keyword evidence="3" id="KW-1185">Reference proteome</keyword>
<feature type="compositionally biased region" description="Low complexity" evidence="1">
    <location>
        <begin position="132"/>
        <end position="155"/>
    </location>
</feature>
<accession>A0A167UJY3</accession>
<feature type="compositionally biased region" description="Low complexity" evidence="1">
    <location>
        <begin position="315"/>
        <end position="326"/>
    </location>
</feature>
<evidence type="ECO:0000313" key="2">
    <source>
        <dbReference type="EMBL" id="OAA61649.1"/>
    </source>
</evidence>
<dbReference type="Proteomes" id="UP000076874">
    <property type="component" value="Unassembled WGS sequence"/>
</dbReference>
<feature type="compositionally biased region" description="Pro residues" evidence="1">
    <location>
        <begin position="327"/>
        <end position="336"/>
    </location>
</feature>
<feature type="compositionally biased region" description="Basic residues" evidence="1">
    <location>
        <begin position="7"/>
        <end position="21"/>
    </location>
</feature>
<dbReference type="EMBL" id="AZHD01000007">
    <property type="protein sequence ID" value="OAA61649.1"/>
    <property type="molecule type" value="Genomic_DNA"/>
</dbReference>
<dbReference type="OrthoDB" id="5226162at2759"/>
<comment type="caution">
    <text evidence="2">The sequence shown here is derived from an EMBL/GenBank/DDBJ whole genome shotgun (WGS) entry which is preliminary data.</text>
</comment>
<reference evidence="2 3" key="1">
    <citation type="journal article" date="2016" name="Genome Biol. Evol.">
        <title>Divergent and convergent evolution of fungal pathogenicity.</title>
        <authorList>
            <person name="Shang Y."/>
            <person name="Xiao G."/>
            <person name="Zheng P."/>
            <person name="Cen K."/>
            <person name="Zhan S."/>
            <person name="Wang C."/>
        </authorList>
    </citation>
    <scope>NUCLEOTIDE SEQUENCE [LARGE SCALE GENOMIC DNA]</scope>
    <source>
        <strain evidence="2 3">RCEF 264</strain>
    </source>
</reference>
<evidence type="ECO:0000256" key="1">
    <source>
        <dbReference type="SAM" id="MobiDB-lite"/>
    </source>
</evidence>
<feature type="region of interest" description="Disordered" evidence="1">
    <location>
        <begin position="230"/>
        <end position="336"/>
    </location>
</feature>
<feature type="compositionally biased region" description="Polar residues" evidence="1">
    <location>
        <begin position="22"/>
        <end position="32"/>
    </location>
</feature>
<dbReference type="AlphaFoldDB" id="A0A167UJY3"/>
<feature type="compositionally biased region" description="Basic residues" evidence="1">
    <location>
        <begin position="239"/>
        <end position="248"/>
    </location>
</feature>
<feature type="compositionally biased region" description="Pro residues" evidence="1">
    <location>
        <begin position="75"/>
        <end position="85"/>
    </location>
</feature>
<sequence length="378" mass="40984">MQATQKLLHRARSFRRLHNRSHCLSGSGISPSKTDDEIHDDSNDDDILPPPTPVTPVTPVTPTTPNMTASFTPSRPVPIPVPMPVPSTQQRPRTEAGHRHRHEPATTAATTTTTTSGQRHHFRQASTGSHVSRASSSWSSTASTASTASSVSTTPTAATRALEWDPLRLHPATAVYGGGPAIRGGPGHAPQYDLAGRSFFLDDEDAETTTGDSDAMQKHGFDFGFGFVPIPLPAATPRQTRRPHHHQQQHLPPPPPPPLPNTRHSAFAWNAPPSDDDNDFVPHGLSPPPRTHRLRAHRSEASLPQKLRAHELDQTTSTTTATTEAIPPTPPLPPLTPLTPLVQPRVQPAAGTEAERFMKRGDWKRRGIVFSGHECTDV</sequence>
<feature type="compositionally biased region" description="Pro residues" evidence="1">
    <location>
        <begin position="251"/>
        <end position="260"/>
    </location>
</feature>
<proteinExistence type="predicted"/>
<feature type="compositionally biased region" description="Acidic residues" evidence="1">
    <location>
        <begin position="37"/>
        <end position="47"/>
    </location>
</feature>
<name>A0A167UJY3_9HYPO</name>
<evidence type="ECO:0000313" key="3">
    <source>
        <dbReference type="Proteomes" id="UP000076874"/>
    </source>
</evidence>
<organism evidence="2 3">
    <name type="scientific">Niveomyces insectorum RCEF 264</name>
    <dbReference type="NCBI Taxonomy" id="1081102"/>
    <lineage>
        <taxon>Eukaryota</taxon>
        <taxon>Fungi</taxon>
        <taxon>Dikarya</taxon>
        <taxon>Ascomycota</taxon>
        <taxon>Pezizomycotina</taxon>
        <taxon>Sordariomycetes</taxon>
        <taxon>Hypocreomycetidae</taxon>
        <taxon>Hypocreales</taxon>
        <taxon>Cordycipitaceae</taxon>
        <taxon>Niveomyces</taxon>
    </lineage>
</organism>
<gene>
    <name evidence="2" type="ORF">SPI_04508</name>
</gene>
<protein>
    <submittedName>
        <fullName evidence="2">Uncharacterized protein</fullName>
    </submittedName>
</protein>
<feature type="compositionally biased region" description="Low complexity" evidence="1">
    <location>
        <begin position="105"/>
        <end position="115"/>
    </location>
</feature>
<feature type="region of interest" description="Disordered" evidence="1">
    <location>
        <begin position="1"/>
        <end position="155"/>
    </location>
</feature>